<dbReference type="EMBL" id="NBNE01015017">
    <property type="protein sequence ID" value="OWY94040.1"/>
    <property type="molecule type" value="Genomic_DNA"/>
</dbReference>
<dbReference type="PANTHER" id="PTHR24276">
    <property type="entry name" value="POLYSERASE-RELATED"/>
    <property type="match status" value="1"/>
</dbReference>
<proteinExistence type="predicted"/>
<protein>
    <submittedName>
        <fullName evidence="8">Serine protease trypsin-like protein</fullName>
    </submittedName>
</protein>
<organism evidence="8 9">
    <name type="scientific">Phytophthora megakarya</name>
    <dbReference type="NCBI Taxonomy" id="4795"/>
    <lineage>
        <taxon>Eukaryota</taxon>
        <taxon>Sar</taxon>
        <taxon>Stramenopiles</taxon>
        <taxon>Oomycota</taxon>
        <taxon>Peronosporomycetes</taxon>
        <taxon>Peronosporales</taxon>
        <taxon>Peronosporaceae</taxon>
        <taxon>Phytophthora</taxon>
    </lineage>
</organism>
<evidence type="ECO:0000256" key="6">
    <source>
        <dbReference type="ARBA" id="ARBA00023180"/>
    </source>
</evidence>
<dbReference type="InterPro" id="IPR043504">
    <property type="entry name" value="Peptidase_S1_PA_chymotrypsin"/>
</dbReference>
<dbReference type="PROSITE" id="PS50240">
    <property type="entry name" value="TRYPSIN_DOM"/>
    <property type="match status" value="1"/>
</dbReference>
<dbReference type="GO" id="GO:0006508">
    <property type="term" value="P:proteolysis"/>
    <property type="evidence" value="ECO:0007669"/>
    <property type="project" value="UniProtKB-KW"/>
</dbReference>
<reference evidence="9" key="1">
    <citation type="submission" date="2017-03" db="EMBL/GenBank/DDBJ databases">
        <title>Phytopthora megakarya and P. palmivora, two closely related causual agents of cacao black pod achieved similar genome size and gene model numbers by different mechanisms.</title>
        <authorList>
            <person name="Ali S."/>
            <person name="Shao J."/>
            <person name="Larry D.J."/>
            <person name="Kronmiller B."/>
            <person name="Shen D."/>
            <person name="Strem M.D."/>
            <person name="Melnick R.L."/>
            <person name="Guiltinan M.J."/>
            <person name="Tyler B.M."/>
            <person name="Meinhardt L.W."/>
            <person name="Bailey B.A."/>
        </authorList>
    </citation>
    <scope>NUCLEOTIDE SEQUENCE [LARGE SCALE GENOMIC DNA]</scope>
    <source>
        <strain evidence="9">zdho120</strain>
    </source>
</reference>
<dbReference type="Gene3D" id="2.40.10.10">
    <property type="entry name" value="Trypsin-like serine proteases"/>
    <property type="match status" value="1"/>
</dbReference>
<feature type="domain" description="Peptidase S1" evidence="7">
    <location>
        <begin position="1"/>
        <end position="103"/>
    </location>
</feature>
<dbReference type="InterPro" id="IPR009003">
    <property type="entry name" value="Peptidase_S1_PA"/>
</dbReference>
<sequence length="108" mass="11733">MGWDDTAGIDTMAYELTRENVQLMSNENCLKETNVDDTMLCSRGTPNMTSCTGDYGGPVVVEHPSGDVLVGFLTWGNDCGQLGYPSIYSRVASARTWIESVVSGVCFH</sequence>
<keyword evidence="9" id="KW-1185">Reference proteome</keyword>
<evidence type="ECO:0000256" key="3">
    <source>
        <dbReference type="ARBA" id="ARBA00022729"/>
    </source>
</evidence>
<dbReference type="AlphaFoldDB" id="A0A225UM81"/>
<dbReference type="InterPro" id="IPR001254">
    <property type="entry name" value="Trypsin_dom"/>
</dbReference>
<evidence type="ECO:0000256" key="2">
    <source>
        <dbReference type="ARBA" id="ARBA00022525"/>
    </source>
</evidence>
<dbReference type="GO" id="GO:0004252">
    <property type="term" value="F:serine-type endopeptidase activity"/>
    <property type="evidence" value="ECO:0007669"/>
    <property type="project" value="InterPro"/>
</dbReference>
<keyword evidence="8" id="KW-0378">Hydrolase</keyword>
<dbReference type="GO" id="GO:0005576">
    <property type="term" value="C:extracellular region"/>
    <property type="evidence" value="ECO:0007669"/>
    <property type="project" value="UniProtKB-SubCell"/>
</dbReference>
<evidence type="ECO:0000313" key="9">
    <source>
        <dbReference type="Proteomes" id="UP000198211"/>
    </source>
</evidence>
<keyword evidence="5" id="KW-1015">Disulfide bond</keyword>
<name>A0A225UM81_9STRA</name>
<dbReference type="SUPFAM" id="SSF50494">
    <property type="entry name" value="Trypsin-like serine proteases"/>
    <property type="match status" value="1"/>
</dbReference>
<keyword evidence="3" id="KW-0732">Signal</keyword>
<keyword evidence="6" id="KW-0325">Glycoprotein</keyword>
<evidence type="ECO:0000256" key="1">
    <source>
        <dbReference type="ARBA" id="ARBA00004613"/>
    </source>
</evidence>
<dbReference type="PANTHER" id="PTHR24276:SF98">
    <property type="entry name" value="FI18310P1-RELATED"/>
    <property type="match status" value="1"/>
</dbReference>
<evidence type="ECO:0000313" key="8">
    <source>
        <dbReference type="EMBL" id="OWY94040.1"/>
    </source>
</evidence>
<evidence type="ECO:0000259" key="7">
    <source>
        <dbReference type="PROSITE" id="PS50240"/>
    </source>
</evidence>
<dbReference type="Pfam" id="PF00089">
    <property type="entry name" value="Trypsin"/>
    <property type="match status" value="1"/>
</dbReference>
<comment type="subcellular location">
    <subcellularLocation>
        <location evidence="1">Secreted</location>
    </subcellularLocation>
</comment>
<evidence type="ECO:0000256" key="5">
    <source>
        <dbReference type="ARBA" id="ARBA00023157"/>
    </source>
</evidence>
<accession>A0A225UM81</accession>
<keyword evidence="8" id="KW-0645">Protease</keyword>
<dbReference type="Proteomes" id="UP000198211">
    <property type="component" value="Unassembled WGS sequence"/>
</dbReference>
<gene>
    <name evidence="8" type="ORF">PHMEG_00036351</name>
</gene>
<evidence type="ECO:0000256" key="4">
    <source>
        <dbReference type="ARBA" id="ARBA00023026"/>
    </source>
</evidence>
<keyword evidence="4" id="KW-0843">Virulence</keyword>
<dbReference type="STRING" id="4795.A0A225UM81"/>
<dbReference type="OrthoDB" id="546450at2759"/>
<keyword evidence="2" id="KW-0964">Secreted</keyword>
<comment type="caution">
    <text evidence="8">The sequence shown here is derived from an EMBL/GenBank/DDBJ whole genome shotgun (WGS) entry which is preliminary data.</text>
</comment>
<dbReference type="InterPro" id="IPR050430">
    <property type="entry name" value="Peptidase_S1"/>
</dbReference>